<reference evidence="2 3" key="1">
    <citation type="journal article" date="2019" name="Int. J. Syst. Evol. Microbiol.">
        <title>Capsulimonas corticalis gen. nov., sp. nov., an aerobic capsulated bacterium, of a novel bacterial order, Capsulimonadales ord. nov., of the class Armatimonadia of the phylum Armatimonadetes.</title>
        <authorList>
            <person name="Li J."/>
            <person name="Kudo C."/>
            <person name="Tonouchi A."/>
        </authorList>
    </citation>
    <scope>NUCLEOTIDE SEQUENCE [LARGE SCALE GENOMIC DNA]</scope>
    <source>
        <strain evidence="2 3">AX-7</strain>
    </source>
</reference>
<name>A0A402CVU0_9BACT</name>
<evidence type="ECO:0000259" key="1">
    <source>
        <dbReference type="Pfam" id="PF25164"/>
    </source>
</evidence>
<organism evidence="2 3">
    <name type="scientific">Capsulimonas corticalis</name>
    <dbReference type="NCBI Taxonomy" id="2219043"/>
    <lineage>
        <taxon>Bacteria</taxon>
        <taxon>Bacillati</taxon>
        <taxon>Armatimonadota</taxon>
        <taxon>Armatimonadia</taxon>
        <taxon>Capsulimonadales</taxon>
        <taxon>Capsulimonadaceae</taxon>
        <taxon>Capsulimonas</taxon>
    </lineage>
</organism>
<accession>A0A402CVU0</accession>
<proteinExistence type="predicted"/>
<protein>
    <recommendedName>
        <fullName evidence="1">Competence protein CoiA-like N-terminal domain-containing protein</fullName>
    </recommendedName>
</protein>
<evidence type="ECO:0000313" key="3">
    <source>
        <dbReference type="Proteomes" id="UP000287394"/>
    </source>
</evidence>
<gene>
    <name evidence="2" type="ORF">CCAX7_25850</name>
</gene>
<evidence type="ECO:0000313" key="2">
    <source>
        <dbReference type="EMBL" id="BDI30534.1"/>
    </source>
</evidence>
<feature type="domain" description="Competence protein CoiA-like N-terminal" evidence="1">
    <location>
        <begin position="31"/>
        <end position="74"/>
    </location>
</feature>
<dbReference type="AlphaFoldDB" id="A0A402CVU0"/>
<dbReference type="Pfam" id="PF25164">
    <property type="entry name" value="CoiA_N"/>
    <property type="match status" value="1"/>
</dbReference>
<dbReference type="KEGG" id="ccot:CCAX7_25850"/>
<dbReference type="Proteomes" id="UP000287394">
    <property type="component" value="Chromosome"/>
</dbReference>
<keyword evidence="3" id="KW-1185">Reference proteome</keyword>
<dbReference type="OrthoDB" id="3784230at2"/>
<dbReference type="EMBL" id="AP025739">
    <property type="protein sequence ID" value="BDI30534.1"/>
    <property type="molecule type" value="Genomic_DNA"/>
</dbReference>
<dbReference type="RefSeq" id="WP_119321478.1">
    <property type="nucleotide sequence ID" value="NZ_AP025739.1"/>
</dbReference>
<dbReference type="InterPro" id="IPR057253">
    <property type="entry name" value="CoiA-like_N"/>
</dbReference>
<sequence length="354" mass="39980">MLLNVNFMFRAIHKTTGESVISIDSIWAERTDELRALDQQDLLLCRGCGSAVRLHAGKIRARYFAHKHLQNCSLDHVSPETLQVRAMLYMRLVEVFGSEVQIEKDWEHGRAIDCFVDLPSGSVAYWVVDRGIQPQERHVLMERLGEIAQHVHWVFTSTLYSPSFGNANALNLSTTERDLMSRSVFDKRLINGQAVTGHSLHYVDPETGIVTTHRHLHCVHPPQVFEGAIWRTPMADILIAPKNGEIVHPGERERLAEVQAVLARQKEQRRLADEEIERRRIAALQAVEEAQRKQAEQRAEIERTRVANVGALASNVGICKFCGQKTTDWYYRNGLTGECGCNACLRLGRAKSGG</sequence>